<proteinExistence type="predicted"/>
<dbReference type="InterPro" id="IPR055774">
    <property type="entry name" value="DUF7350"/>
</dbReference>
<feature type="domain" description="DUF7350" evidence="2">
    <location>
        <begin position="241"/>
        <end position="364"/>
    </location>
</feature>
<evidence type="ECO:0000259" key="2">
    <source>
        <dbReference type="Pfam" id="PF24041"/>
    </source>
</evidence>
<dbReference type="AlphaFoldDB" id="A0ABD5UEL7"/>
<protein>
    <submittedName>
        <fullName evidence="3">Fe2+ transport protein</fullName>
    </submittedName>
</protein>
<keyword evidence="4" id="KW-1185">Reference proteome</keyword>
<accession>A0ABD5UEL7</accession>
<dbReference type="InterPro" id="IPR038482">
    <property type="entry name" value="Tp34-type_sf"/>
</dbReference>
<reference evidence="3 4" key="1">
    <citation type="journal article" date="2019" name="Int. J. Syst. Evol. Microbiol.">
        <title>The Global Catalogue of Microorganisms (GCM) 10K type strain sequencing project: providing services to taxonomists for standard genome sequencing and annotation.</title>
        <authorList>
            <consortium name="The Broad Institute Genomics Platform"/>
            <consortium name="The Broad Institute Genome Sequencing Center for Infectious Disease"/>
            <person name="Wu L."/>
            <person name="Ma J."/>
        </authorList>
    </citation>
    <scope>NUCLEOTIDE SEQUENCE [LARGE SCALE GENOMIC DNA]</scope>
    <source>
        <strain evidence="3 4">PSRA2</strain>
    </source>
</reference>
<dbReference type="Pfam" id="PF24041">
    <property type="entry name" value="DUF7350"/>
    <property type="match status" value="1"/>
</dbReference>
<evidence type="ECO:0000313" key="3">
    <source>
        <dbReference type="EMBL" id="MFC6836927.1"/>
    </source>
</evidence>
<gene>
    <name evidence="3" type="ORF">ACFQHK_10440</name>
</gene>
<evidence type="ECO:0000256" key="1">
    <source>
        <dbReference type="SAM" id="MobiDB-lite"/>
    </source>
</evidence>
<sequence length="368" mass="39315">MRRRRALSLAGLALSSALAGCLSTLTRDESEGDAEGEGERGRPDGSNATRGDDRPEGIYIQSFQESMSMQGESTAGDYRVALAFTVPHDFWTVTGREVELVPRTDADSLHLMAVVWDPESERVLPESGVSVQLTREGGVVTEEVLYPMLSQPMGFHYGANVVLPDDGTYDARVRVGGLSIRRTGSFRDRFGASASARLSLAFTDETREAVATRPIEQGGDPGALAPMDTGYPQSLAPPVSDLPGDLAGETERGDWAVAATVLPDPPTGIEGTGAYLAVSPRTRYNGFLLPAMGLSGTLTREGEPVFEGALDRTFDPTLGYHYGAVVPDAAAVDDLRVTATTPPQTARHEGYETAFFDLPEVETTLASR</sequence>
<name>A0ABD5UEL7_9EURY</name>
<dbReference type="Proteomes" id="UP001596406">
    <property type="component" value="Unassembled WGS sequence"/>
</dbReference>
<comment type="caution">
    <text evidence="3">The sequence shown here is derived from an EMBL/GenBank/DDBJ whole genome shotgun (WGS) entry which is preliminary data.</text>
</comment>
<organism evidence="3 4">
    <name type="scientific">Halomarina ordinaria</name>
    <dbReference type="NCBI Taxonomy" id="3033939"/>
    <lineage>
        <taxon>Archaea</taxon>
        <taxon>Methanobacteriati</taxon>
        <taxon>Methanobacteriota</taxon>
        <taxon>Stenosarchaea group</taxon>
        <taxon>Halobacteria</taxon>
        <taxon>Halobacteriales</taxon>
        <taxon>Natronomonadaceae</taxon>
        <taxon>Halomarina</taxon>
    </lineage>
</organism>
<evidence type="ECO:0000313" key="4">
    <source>
        <dbReference type="Proteomes" id="UP001596406"/>
    </source>
</evidence>
<feature type="region of interest" description="Disordered" evidence="1">
    <location>
        <begin position="24"/>
        <end position="56"/>
    </location>
</feature>
<dbReference type="RefSeq" id="WP_304448601.1">
    <property type="nucleotide sequence ID" value="NZ_JARRAH010000001.1"/>
</dbReference>
<dbReference type="EMBL" id="JBHSXM010000001">
    <property type="protein sequence ID" value="MFC6836927.1"/>
    <property type="molecule type" value="Genomic_DNA"/>
</dbReference>
<dbReference type="PROSITE" id="PS51257">
    <property type="entry name" value="PROKAR_LIPOPROTEIN"/>
    <property type="match status" value="1"/>
</dbReference>
<dbReference type="Gene3D" id="2.60.40.2480">
    <property type="entry name" value="Periplasmic metal-binding protein Tp34-type"/>
    <property type="match status" value="1"/>
</dbReference>